<feature type="domain" description="Diels-Alderase N-terminal" evidence="2">
    <location>
        <begin position="56"/>
        <end position="228"/>
    </location>
</feature>
<dbReference type="Pfam" id="PF25581">
    <property type="entry name" value="AsqO_C"/>
    <property type="match status" value="1"/>
</dbReference>
<dbReference type="InterPro" id="IPR057722">
    <property type="entry name" value="AsqO/PenF-like_C"/>
</dbReference>
<evidence type="ECO:0000259" key="2">
    <source>
        <dbReference type="Pfam" id="PF24137"/>
    </source>
</evidence>
<dbReference type="SUPFAM" id="SSF159245">
    <property type="entry name" value="AttH-like"/>
    <property type="match status" value="1"/>
</dbReference>
<evidence type="ECO:0008006" key="6">
    <source>
        <dbReference type="Google" id="ProtNLM"/>
    </source>
</evidence>
<reference evidence="4 5" key="1">
    <citation type="submission" date="2016-12" db="EMBL/GenBank/DDBJ databases">
        <title>The genomes of Aspergillus section Nigri reveals drivers in fungal speciation.</title>
        <authorList>
            <consortium name="DOE Joint Genome Institute"/>
            <person name="Vesth T.C."/>
            <person name="Nybo J."/>
            <person name="Theobald S."/>
            <person name="Brandl J."/>
            <person name="Frisvad J.C."/>
            <person name="Nielsen K.F."/>
            <person name="Lyhne E.K."/>
            <person name="Kogle M.E."/>
            <person name="Kuo A."/>
            <person name="Riley R."/>
            <person name="Clum A."/>
            <person name="Nolan M."/>
            <person name="Lipzen A."/>
            <person name="Salamov A."/>
            <person name="Henrissat B."/>
            <person name="Wiebenga A."/>
            <person name="De Vries R.P."/>
            <person name="Grigoriev I.V."/>
            <person name="Mortensen U.H."/>
            <person name="Andersen M.R."/>
            <person name="Baker S.E."/>
        </authorList>
    </citation>
    <scope>NUCLEOTIDE SEQUENCE [LARGE SCALE GENOMIC DNA]</scope>
    <source>
        <strain evidence="4 5">IBT 23096</strain>
    </source>
</reference>
<dbReference type="EMBL" id="MSFO01000006">
    <property type="protein sequence ID" value="PLB47420.1"/>
    <property type="molecule type" value="Genomic_DNA"/>
</dbReference>
<name>A0A2I2G3G9_9EURO</name>
<evidence type="ECO:0000256" key="1">
    <source>
        <dbReference type="SAM" id="SignalP"/>
    </source>
</evidence>
<dbReference type="Pfam" id="PF24137">
    <property type="entry name" value="DA_N"/>
    <property type="match status" value="1"/>
</dbReference>
<evidence type="ECO:0000259" key="3">
    <source>
        <dbReference type="Pfam" id="PF25581"/>
    </source>
</evidence>
<dbReference type="Proteomes" id="UP000234275">
    <property type="component" value="Unassembled WGS sequence"/>
</dbReference>
<comment type="caution">
    <text evidence="4">The sequence shown here is derived from an EMBL/GenBank/DDBJ whole genome shotgun (WGS) entry which is preliminary data.</text>
</comment>
<sequence>MNARNLLSPILIAMLFPKLGSAFHLPRRSNAHAPFNPAKNLTTRHFSSTDGRPINTTGDFEIWYFDFISEDLTTAAHMAFNVTPTNPSIPSYPIDAILSSVVDIMLPNKTHFLKEFHPRRGAVSESRDISAGRFGDDTDYVSWRSDVSFNRGSMDIDMPGAELKGRIKWEQAAPPHLPWGLYEKGGTYELVPHLWWTNQGPDLTATVEFEVAIEHIRFSGIGYQDKIWADLPLPAILGPWYWGHVRIGGYSLVWYELVSKFGGKYYSSYLARDGEVLTANCANNTLRVQPFDKDGVYLPPDDFSLPAGFIVSAYVPGEGQFTVNVTNDVLFLVIPDPVTRRWIGHATGGFEDGDIFEGSGFWEQAII</sequence>
<accession>A0A2I2G3G9</accession>
<dbReference type="OrthoDB" id="5344254at2759"/>
<dbReference type="VEuPathDB" id="FungiDB:P170DRAFT_478268"/>
<feature type="domain" description="AsqO/PenF-like C-terminal" evidence="3">
    <location>
        <begin position="237"/>
        <end position="364"/>
    </location>
</feature>
<dbReference type="RefSeq" id="XP_024702722.1">
    <property type="nucleotide sequence ID" value="XM_024853545.1"/>
</dbReference>
<proteinExistence type="predicted"/>
<keyword evidence="5" id="KW-1185">Reference proteome</keyword>
<evidence type="ECO:0000313" key="5">
    <source>
        <dbReference type="Proteomes" id="UP000234275"/>
    </source>
</evidence>
<gene>
    <name evidence="4" type="ORF">P170DRAFT_478268</name>
</gene>
<protein>
    <recommendedName>
        <fullName evidence="6">AttH domain-containing protein</fullName>
    </recommendedName>
</protein>
<feature type="signal peptide" evidence="1">
    <location>
        <begin position="1"/>
        <end position="22"/>
    </location>
</feature>
<dbReference type="AlphaFoldDB" id="A0A2I2G3G9"/>
<evidence type="ECO:0000313" key="4">
    <source>
        <dbReference type="EMBL" id="PLB47420.1"/>
    </source>
</evidence>
<dbReference type="GeneID" id="36561243"/>
<feature type="chain" id="PRO_5014158803" description="AttH domain-containing protein" evidence="1">
    <location>
        <begin position="23"/>
        <end position="367"/>
    </location>
</feature>
<dbReference type="InterPro" id="IPR056402">
    <property type="entry name" value="DA_N"/>
</dbReference>
<organism evidence="4 5">
    <name type="scientific">Aspergillus steynii IBT 23096</name>
    <dbReference type="NCBI Taxonomy" id="1392250"/>
    <lineage>
        <taxon>Eukaryota</taxon>
        <taxon>Fungi</taxon>
        <taxon>Dikarya</taxon>
        <taxon>Ascomycota</taxon>
        <taxon>Pezizomycotina</taxon>
        <taxon>Eurotiomycetes</taxon>
        <taxon>Eurotiomycetidae</taxon>
        <taxon>Eurotiales</taxon>
        <taxon>Aspergillaceae</taxon>
        <taxon>Aspergillus</taxon>
        <taxon>Aspergillus subgen. Circumdati</taxon>
    </lineage>
</organism>
<keyword evidence="1" id="KW-0732">Signal</keyword>
<dbReference type="STRING" id="1392250.A0A2I2G3G9"/>